<accession>A0A8H4VQ39</accession>
<sequence>MGCLLRLRRGTIDQAVIDIRSILEEHSGQMNRLVKAANAQCLENGVFLVLDKNVQELPLESMPILRERSVSHIPGIQFLHDRLAFAAKDRHPFGVSRKSYNHWTGAIAHAKKISSC</sequence>
<organism evidence="1 2">
    <name type="scientific">Agrocybe pediades</name>
    <dbReference type="NCBI Taxonomy" id="84607"/>
    <lineage>
        <taxon>Eukaryota</taxon>
        <taxon>Fungi</taxon>
        <taxon>Dikarya</taxon>
        <taxon>Basidiomycota</taxon>
        <taxon>Agaricomycotina</taxon>
        <taxon>Agaricomycetes</taxon>
        <taxon>Agaricomycetidae</taxon>
        <taxon>Agaricales</taxon>
        <taxon>Agaricineae</taxon>
        <taxon>Strophariaceae</taxon>
        <taxon>Agrocybe</taxon>
    </lineage>
</organism>
<dbReference type="EMBL" id="JAACJL010000017">
    <property type="protein sequence ID" value="KAF4618761.1"/>
    <property type="molecule type" value="Genomic_DNA"/>
</dbReference>
<gene>
    <name evidence="1" type="ORF">D9613_009752</name>
</gene>
<protein>
    <submittedName>
        <fullName evidence="1">Uncharacterized protein</fullName>
    </submittedName>
</protein>
<keyword evidence="2" id="KW-1185">Reference proteome</keyword>
<comment type="caution">
    <text evidence="1">The sequence shown here is derived from an EMBL/GenBank/DDBJ whole genome shotgun (WGS) entry which is preliminary data.</text>
</comment>
<reference evidence="1 2" key="1">
    <citation type="submission" date="2019-12" db="EMBL/GenBank/DDBJ databases">
        <authorList>
            <person name="Floudas D."/>
            <person name="Bentzer J."/>
            <person name="Ahren D."/>
            <person name="Johansson T."/>
            <person name="Persson P."/>
            <person name="Tunlid A."/>
        </authorList>
    </citation>
    <scope>NUCLEOTIDE SEQUENCE [LARGE SCALE GENOMIC DNA]</scope>
    <source>
        <strain evidence="1 2">CBS 102.39</strain>
    </source>
</reference>
<proteinExistence type="predicted"/>
<dbReference type="Pfam" id="PF03568">
    <property type="entry name" value="Separin_C"/>
    <property type="match status" value="1"/>
</dbReference>
<dbReference type="AlphaFoldDB" id="A0A8H4VQ39"/>
<evidence type="ECO:0000313" key="2">
    <source>
        <dbReference type="Proteomes" id="UP000521872"/>
    </source>
</evidence>
<evidence type="ECO:0000313" key="1">
    <source>
        <dbReference type="EMBL" id="KAF4618761.1"/>
    </source>
</evidence>
<name>A0A8H4VQ39_9AGAR</name>
<dbReference type="Proteomes" id="UP000521872">
    <property type="component" value="Unassembled WGS sequence"/>
</dbReference>